<name>E1EY41_GIAIA</name>
<protein>
    <submittedName>
        <fullName evidence="2">Uncharacterized protein</fullName>
    </submittedName>
</protein>
<dbReference type="VEuPathDB" id="GiardiaDB:GLP15_167"/>
<feature type="compositionally biased region" description="Low complexity" evidence="1">
    <location>
        <begin position="137"/>
        <end position="154"/>
    </location>
</feature>
<dbReference type="AlphaFoldDB" id="E1EY41"/>
<feature type="region of interest" description="Disordered" evidence="1">
    <location>
        <begin position="1"/>
        <end position="88"/>
    </location>
</feature>
<sequence length="209" mass="22781">MGPSRGSRDPGCWLGQRRTSNGGTEEQRRPGSTTGSCAAPGALTWDGARSRPPSGTPRGEQHTVREPCPDASRGRLSESRGPGQLSRRAAHRLGCVRCKSGRRPRRQLSQTRCTAGAPVLVCRLYDAWRPGALWPEQGASQSRASGRRASGVRLPRGRRARTRVRATRTAGSKLTLVKQSVNLVEHLKIKDVFSIHDTKGKTRSPHISH</sequence>
<evidence type="ECO:0000313" key="3">
    <source>
        <dbReference type="Proteomes" id="UP000008974"/>
    </source>
</evidence>
<organism evidence="2 3">
    <name type="scientific">Giardia intestinalis (strain P15)</name>
    <name type="common">Giardia lamblia</name>
    <dbReference type="NCBI Taxonomy" id="658858"/>
    <lineage>
        <taxon>Eukaryota</taxon>
        <taxon>Metamonada</taxon>
        <taxon>Diplomonadida</taxon>
        <taxon>Hexamitidae</taxon>
        <taxon>Giardiinae</taxon>
        <taxon>Giardia</taxon>
    </lineage>
</organism>
<comment type="caution">
    <text evidence="2">The sequence shown here is derived from an EMBL/GenBank/DDBJ whole genome shotgun (WGS) entry which is preliminary data.</text>
</comment>
<feature type="compositionally biased region" description="Basic and acidic residues" evidence="1">
    <location>
        <begin position="59"/>
        <end position="78"/>
    </location>
</feature>
<evidence type="ECO:0000256" key="1">
    <source>
        <dbReference type="SAM" id="MobiDB-lite"/>
    </source>
</evidence>
<dbReference type="EMBL" id="ACVC01000063">
    <property type="protein sequence ID" value="EFO64848.1"/>
    <property type="molecule type" value="Genomic_DNA"/>
</dbReference>
<feature type="region of interest" description="Disordered" evidence="1">
    <location>
        <begin position="137"/>
        <end position="167"/>
    </location>
</feature>
<feature type="compositionally biased region" description="Polar residues" evidence="1">
    <location>
        <begin position="17"/>
        <end position="36"/>
    </location>
</feature>
<gene>
    <name evidence="2" type="ORF">GLP15_167</name>
</gene>
<dbReference type="Proteomes" id="UP000008974">
    <property type="component" value="Unassembled WGS sequence"/>
</dbReference>
<feature type="compositionally biased region" description="Basic residues" evidence="1">
    <location>
        <begin position="155"/>
        <end position="166"/>
    </location>
</feature>
<reference evidence="2 3" key="1">
    <citation type="journal article" date="2010" name="BMC Genomics">
        <title>Genome analysis and comparative genomics of a Giardia intestinalis assemblage E isolate.</title>
        <authorList>
            <person name="Jerlstrom-Hultqvist J."/>
            <person name="Franzen O."/>
            <person name="Ankarklev J."/>
            <person name="Xu F."/>
            <person name="Nohynkova E."/>
            <person name="Andersson J.O."/>
            <person name="Svard S.G."/>
            <person name="Andersson B."/>
        </authorList>
    </citation>
    <scope>NUCLEOTIDE SEQUENCE [LARGE SCALE GENOMIC DNA]</scope>
    <source>
        <strain evidence="2 3">P15</strain>
    </source>
</reference>
<proteinExistence type="predicted"/>
<accession>E1EY41</accession>
<evidence type="ECO:0000313" key="2">
    <source>
        <dbReference type="EMBL" id="EFO64848.1"/>
    </source>
</evidence>